<evidence type="ECO:0000313" key="2">
    <source>
        <dbReference type="Proteomes" id="UP000076962"/>
    </source>
</evidence>
<reference evidence="1 2" key="1">
    <citation type="submission" date="2016-05" db="EMBL/GenBank/DDBJ databases">
        <title>Single-cell genome of chain-forming Candidatus Thiomargarita nelsonii and comparison to other large sulfur-oxidizing bacteria.</title>
        <authorList>
            <person name="Winkel M."/>
            <person name="Salman V."/>
            <person name="Woyke T."/>
            <person name="Schulz-Vogt H."/>
            <person name="Richter M."/>
            <person name="Flood B."/>
            <person name="Bailey J."/>
            <person name="Amann R."/>
            <person name="Mussmann M."/>
        </authorList>
    </citation>
    <scope>NUCLEOTIDE SEQUENCE [LARGE SCALE GENOMIC DNA]</scope>
    <source>
        <strain evidence="1 2">THI036</strain>
    </source>
</reference>
<sequence length="75" mass="8797">MLNISCTPIHSNRIHSPHHHKLQLFPIKVCQYTQFHSKIFQPFFQIPHSVLNDKSANCARAEYKAGLQKNNYLCY</sequence>
<gene>
    <name evidence="1" type="ORF">THIOM_001471</name>
</gene>
<protein>
    <submittedName>
        <fullName evidence="1">Uncharacterized protein</fullName>
    </submittedName>
</protein>
<evidence type="ECO:0000313" key="1">
    <source>
        <dbReference type="EMBL" id="OAD22713.1"/>
    </source>
</evidence>
<dbReference type="AlphaFoldDB" id="A0A176S3S3"/>
<name>A0A176S3S3_9GAMM</name>
<accession>A0A176S3S3</accession>
<keyword evidence="2" id="KW-1185">Reference proteome</keyword>
<dbReference type="EMBL" id="LUTY01000781">
    <property type="protein sequence ID" value="OAD22713.1"/>
    <property type="molecule type" value="Genomic_DNA"/>
</dbReference>
<organism evidence="1 2">
    <name type="scientific">Candidatus Thiomargarita nelsonii</name>
    <dbReference type="NCBI Taxonomy" id="1003181"/>
    <lineage>
        <taxon>Bacteria</taxon>
        <taxon>Pseudomonadati</taxon>
        <taxon>Pseudomonadota</taxon>
        <taxon>Gammaproteobacteria</taxon>
        <taxon>Thiotrichales</taxon>
        <taxon>Thiotrichaceae</taxon>
        <taxon>Thiomargarita</taxon>
    </lineage>
</organism>
<dbReference type="Proteomes" id="UP000076962">
    <property type="component" value="Unassembled WGS sequence"/>
</dbReference>
<proteinExistence type="predicted"/>
<comment type="caution">
    <text evidence="1">The sequence shown here is derived from an EMBL/GenBank/DDBJ whole genome shotgun (WGS) entry which is preliminary data.</text>
</comment>